<evidence type="ECO:0000313" key="2">
    <source>
        <dbReference type="EMBL" id="KKK52869.1"/>
    </source>
</evidence>
<dbReference type="Pfam" id="PF13649">
    <property type="entry name" value="Methyltransf_25"/>
    <property type="match status" value="1"/>
</dbReference>
<dbReference type="CDD" id="cd02440">
    <property type="entry name" value="AdoMet_MTases"/>
    <property type="match status" value="1"/>
</dbReference>
<reference evidence="2" key="1">
    <citation type="journal article" date="2015" name="Nature">
        <title>Complex archaea that bridge the gap between prokaryotes and eukaryotes.</title>
        <authorList>
            <person name="Spang A."/>
            <person name="Saw J.H."/>
            <person name="Jorgensen S.L."/>
            <person name="Zaremba-Niedzwiedzka K."/>
            <person name="Martijn J."/>
            <person name="Lind A.E."/>
            <person name="van Eijk R."/>
            <person name="Schleper C."/>
            <person name="Guy L."/>
            <person name="Ettema T.J."/>
        </authorList>
    </citation>
    <scope>NUCLEOTIDE SEQUENCE</scope>
</reference>
<gene>
    <name evidence="2" type="ORF">LCGC14_3100560</name>
</gene>
<proteinExistence type="predicted"/>
<protein>
    <recommendedName>
        <fullName evidence="1">Methyltransferase domain-containing protein</fullName>
    </recommendedName>
</protein>
<sequence length="94" mass="10848">MPFDRKHYEDSGIGEFTDDEIINSPGFLYRCKWISEFIKSGSILDLGCSNGIVSMKYVYDGRRVVGIDLSQKFIDIAMRRIKPFLEQTKIGDFE</sequence>
<feature type="domain" description="Methyltransferase" evidence="1">
    <location>
        <begin position="43"/>
        <end position="82"/>
    </location>
</feature>
<accession>A0A0F8YFG2</accession>
<dbReference type="EMBL" id="LAZR01066797">
    <property type="protein sequence ID" value="KKK52869.1"/>
    <property type="molecule type" value="Genomic_DNA"/>
</dbReference>
<dbReference type="Gene3D" id="3.40.50.150">
    <property type="entry name" value="Vaccinia Virus protein VP39"/>
    <property type="match status" value="1"/>
</dbReference>
<dbReference type="InterPro" id="IPR041698">
    <property type="entry name" value="Methyltransf_25"/>
</dbReference>
<organism evidence="2">
    <name type="scientific">marine sediment metagenome</name>
    <dbReference type="NCBI Taxonomy" id="412755"/>
    <lineage>
        <taxon>unclassified sequences</taxon>
        <taxon>metagenomes</taxon>
        <taxon>ecological metagenomes</taxon>
    </lineage>
</organism>
<comment type="caution">
    <text evidence="2">The sequence shown here is derived from an EMBL/GenBank/DDBJ whole genome shotgun (WGS) entry which is preliminary data.</text>
</comment>
<name>A0A0F8YFG2_9ZZZZ</name>
<dbReference type="SUPFAM" id="SSF53335">
    <property type="entry name" value="S-adenosyl-L-methionine-dependent methyltransferases"/>
    <property type="match status" value="1"/>
</dbReference>
<evidence type="ECO:0000259" key="1">
    <source>
        <dbReference type="Pfam" id="PF13649"/>
    </source>
</evidence>
<dbReference type="AlphaFoldDB" id="A0A0F8YFG2"/>
<dbReference type="InterPro" id="IPR029063">
    <property type="entry name" value="SAM-dependent_MTases_sf"/>
</dbReference>